<dbReference type="CDD" id="cd00141">
    <property type="entry name" value="NT_POLXc"/>
    <property type="match status" value="1"/>
</dbReference>
<dbReference type="InterPro" id="IPR002008">
    <property type="entry name" value="DNA_pol_X_beta-like"/>
</dbReference>
<evidence type="ECO:0000256" key="10">
    <source>
        <dbReference type="ARBA" id="ARBA00022705"/>
    </source>
</evidence>
<dbReference type="STRING" id="360412.LARV_03222"/>
<evidence type="ECO:0000313" key="25">
    <source>
        <dbReference type="EMBL" id="GAP15436.1"/>
    </source>
</evidence>
<evidence type="ECO:0000256" key="13">
    <source>
        <dbReference type="ARBA" id="ARBA00022932"/>
    </source>
</evidence>
<dbReference type="CDD" id="cd07436">
    <property type="entry name" value="PHP_PolX"/>
    <property type="match status" value="1"/>
</dbReference>
<dbReference type="PRINTS" id="PR00870">
    <property type="entry name" value="DNAPOLXBETA"/>
</dbReference>
<dbReference type="GO" id="GO:0003887">
    <property type="term" value="F:DNA-directed DNA polymerase activity"/>
    <property type="evidence" value="ECO:0007669"/>
    <property type="project" value="UniProtKB-KW"/>
</dbReference>
<evidence type="ECO:0000256" key="18">
    <source>
        <dbReference type="ARBA" id="ARBA00044632"/>
    </source>
</evidence>
<dbReference type="GO" id="GO:0042578">
    <property type="term" value="F:phosphoric ester hydrolase activity"/>
    <property type="evidence" value="ECO:0007669"/>
    <property type="project" value="TreeGrafter"/>
</dbReference>
<evidence type="ECO:0000256" key="1">
    <source>
        <dbReference type="ARBA" id="ARBA00001946"/>
    </source>
</evidence>
<comment type="cofactor">
    <cofactor evidence="1">
        <name>Mg(2+)</name>
        <dbReference type="ChEBI" id="CHEBI:18420"/>
    </cofactor>
</comment>
<dbReference type="InterPro" id="IPR010996">
    <property type="entry name" value="HHH_MUS81"/>
</dbReference>
<dbReference type="InterPro" id="IPR022311">
    <property type="entry name" value="PolX-like"/>
</dbReference>
<proteinExistence type="predicted"/>
<dbReference type="InterPro" id="IPR050243">
    <property type="entry name" value="PHP_phosphatase"/>
</dbReference>
<evidence type="ECO:0000256" key="19">
    <source>
        <dbReference type="ARBA" id="ARBA00044678"/>
    </source>
</evidence>
<comment type="catalytic activity">
    <reaction evidence="18">
        <text>2'-deoxyribonucleotide-(2'-deoxyribose 5'-phosphate)-2'-deoxyribonucleotide-DNA = a 3'-end 2'-deoxyribonucleotide-(2,3-dehydro-2,3-deoxyribose 5'-phosphate)-DNA + a 5'-end 5'-phospho-2'-deoxyribonucleoside-DNA + H(+)</text>
        <dbReference type="Rhea" id="RHEA:66592"/>
        <dbReference type="Rhea" id="RHEA-COMP:13180"/>
        <dbReference type="Rhea" id="RHEA-COMP:16897"/>
        <dbReference type="Rhea" id="RHEA-COMP:17067"/>
        <dbReference type="ChEBI" id="CHEBI:15378"/>
        <dbReference type="ChEBI" id="CHEBI:136412"/>
        <dbReference type="ChEBI" id="CHEBI:157695"/>
        <dbReference type="ChEBI" id="CHEBI:167181"/>
        <dbReference type="EC" id="4.2.99.18"/>
    </reaction>
</comment>
<evidence type="ECO:0000259" key="24">
    <source>
        <dbReference type="SMART" id="SM00483"/>
    </source>
</evidence>
<dbReference type="SMART" id="SM00481">
    <property type="entry name" value="POLIIIAc"/>
    <property type="match status" value="1"/>
</dbReference>
<evidence type="ECO:0000256" key="12">
    <source>
        <dbReference type="ARBA" id="ARBA00022843"/>
    </source>
</evidence>
<dbReference type="InterPro" id="IPR016195">
    <property type="entry name" value="Pol/histidinol_Pase-like"/>
</dbReference>
<evidence type="ECO:0000256" key="11">
    <source>
        <dbReference type="ARBA" id="ARBA00022763"/>
    </source>
</evidence>
<keyword evidence="15" id="KW-0234">DNA repair</keyword>
<dbReference type="SUPFAM" id="SSF47802">
    <property type="entry name" value="DNA polymerase beta, N-terminal domain-like"/>
    <property type="match status" value="1"/>
</dbReference>
<dbReference type="Gene3D" id="3.20.20.140">
    <property type="entry name" value="Metal-dependent hydrolases"/>
    <property type="match status" value="1"/>
</dbReference>
<accession>A0A0S7BC42</accession>
<organism evidence="25">
    <name type="scientific">Longilinea arvoryzae</name>
    <dbReference type="NCBI Taxonomy" id="360412"/>
    <lineage>
        <taxon>Bacteria</taxon>
        <taxon>Bacillati</taxon>
        <taxon>Chloroflexota</taxon>
        <taxon>Anaerolineae</taxon>
        <taxon>Anaerolineales</taxon>
        <taxon>Anaerolineaceae</taxon>
        <taxon>Longilinea</taxon>
    </lineage>
</organism>
<dbReference type="Proteomes" id="UP000055060">
    <property type="component" value="Unassembled WGS sequence"/>
</dbReference>
<dbReference type="Gene3D" id="3.30.210.10">
    <property type="entry name" value="DNA polymerase, thumb domain"/>
    <property type="match status" value="1"/>
</dbReference>
<keyword evidence="12" id="KW-0832">Ubl conjugation</keyword>
<evidence type="ECO:0000256" key="3">
    <source>
        <dbReference type="ARBA" id="ARBA00012417"/>
    </source>
</evidence>
<dbReference type="GO" id="GO:0006281">
    <property type="term" value="P:DNA repair"/>
    <property type="evidence" value="ECO:0007669"/>
    <property type="project" value="UniProtKB-KW"/>
</dbReference>
<dbReference type="InterPro" id="IPR037160">
    <property type="entry name" value="DNA_Pol_thumb_sf"/>
</dbReference>
<dbReference type="NCBIfam" id="NF006375">
    <property type="entry name" value="PRK08609.1"/>
    <property type="match status" value="1"/>
</dbReference>
<reference evidence="25" key="1">
    <citation type="submission" date="2015-07" db="EMBL/GenBank/DDBJ databases">
        <title>Draft Genome Sequences of Anaerolinea thermolimosa IMO-1, Bellilinea caldifistulae GOMI-1, Leptolinea tardivitalis YMTK-2, Levilinea saccharolytica KIBI-1,Longilinea arvoryzae KOME-1, Previously Described as Members of the Anaerolineaceae (Chloroflexi).</title>
        <authorList>
            <person name="Sekiguchi Y."/>
            <person name="Ohashi A."/>
            <person name="Matsuura N."/>
            <person name="Tourlousse M.D."/>
        </authorList>
    </citation>
    <scope>NUCLEOTIDE SEQUENCE [LARGE SCALE GENOMIC DNA]</scope>
    <source>
        <strain evidence="25">KOME-1</strain>
    </source>
</reference>
<keyword evidence="13" id="KW-0239">DNA-directed DNA polymerase</keyword>
<dbReference type="InterPro" id="IPR003583">
    <property type="entry name" value="Hlx-hairpin-Hlx_DNA-bd_motif"/>
</dbReference>
<sequence length="577" mass="63208">MNNEEVAAIFERIADLSEIKGEIIYKTLAYRKAADSIRNLGADVEAIHREGKLLDIPGVGKAIAEKIDELLTTGKLNFLLKLEQEVPPTLVDLLKVPDIGPKKAAMFWKKGGITTLAELEAAARAGKLRGLPGMGEKSEARIISGLEALARRSKRLSIGVALPIAIRWVEWLRKLPGVEQAEAAGSLRRRKITIGDLDFVAAARDPKPIMDAFIHHPEVQRIAGQGENKSSIEAAGGLNIQLWIQPPERFGTLLQFVTGSKEHNVRLRELAQKKGLSLSEQSISRADGSEQTYADEKGVYAALGLPWIPPELREDRGEIAAALAGKLPHLLVRSDLKADLHVHSTWSDGAATIAEMAAAARERGLKVLAISDHSGGLGVAGGMSVEKLHERRAEIESVQEKMGDSLRLLQGAEVEIHADGSLDYEDEVLAELDVVVASLHSSLRQPREQITERLLRAMRNPNVDVIGHPSGRLLPNREGADLDWERVLAAARETGVALEINAHPARLDLDEVYARRAAEMGIPLSLNTDAHAPDQLDLIEYGISAARRAWLEPEQIINTWPPEKLLAWLQNRGRKTH</sequence>
<dbReference type="RefSeq" id="WP_075074616.1">
    <property type="nucleotide sequence ID" value="NZ_DF967972.1"/>
</dbReference>
<feature type="domain" description="Helix-hairpin-helix DNA-binding motif class 1" evidence="22">
    <location>
        <begin position="126"/>
        <end position="145"/>
    </location>
</feature>
<evidence type="ECO:0000256" key="5">
    <source>
        <dbReference type="ARBA" id="ARBA00020020"/>
    </source>
</evidence>
<evidence type="ECO:0000256" key="16">
    <source>
        <dbReference type="ARBA" id="ARBA00035717"/>
    </source>
</evidence>
<keyword evidence="26" id="KW-1185">Reference proteome</keyword>
<dbReference type="Gene3D" id="1.10.150.110">
    <property type="entry name" value="DNA polymerase beta, N-terminal domain-like"/>
    <property type="match status" value="1"/>
</dbReference>
<evidence type="ECO:0000256" key="9">
    <source>
        <dbReference type="ARBA" id="ARBA00022695"/>
    </source>
</evidence>
<name>A0A0S7BC42_9CHLR</name>
<dbReference type="SMART" id="SM00278">
    <property type="entry name" value="HhH1"/>
    <property type="match status" value="3"/>
</dbReference>
<keyword evidence="14" id="KW-0915">Sodium</keyword>
<evidence type="ECO:0000256" key="6">
    <source>
        <dbReference type="ARBA" id="ARBA00022481"/>
    </source>
</evidence>
<dbReference type="Pfam" id="PF14716">
    <property type="entry name" value="HHH_8"/>
    <property type="match status" value="1"/>
</dbReference>
<dbReference type="SUPFAM" id="SSF89550">
    <property type="entry name" value="PHP domain-like"/>
    <property type="match status" value="1"/>
</dbReference>
<keyword evidence="6" id="KW-0488">Methylation</keyword>
<comment type="catalytic activity">
    <reaction evidence="21">
        <text>DNA(n) + a 2'-deoxyribonucleoside 5'-triphosphate = DNA(n+1) + diphosphate</text>
        <dbReference type="Rhea" id="RHEA:22508"/>
        <dbReference type="Rhea" id="RHEA-COMP:17339"/>
        <dbReference type="Rhea" id="RHEA-COMP:17340"/>
        <dbReference type="ChEBI" id="CHEBI:33019"/>
        <dbReference type="ChEBI" id="CHEBI:61560"/>
        <dbReference type="ChEBI" id="CHEBI:173112"/>
        <dbReference type="EC" id="2.7.7.7"/>
    </reaction>
</comment>
<keyword evidence="7" id="KW-0237">DNA synthesis</keyword>
<evidence type="ECO:0000256" key="4">
    <source>
        <dbReference type="ARBA" id="ARBA00012720"/>
    </source>
</evidence>
<evidence type="ECO:0000256" key="15">
    <source>
        <dbReference type="ARBA" id="ARBA00023204"/>
    </source>
</evidence>
<evidence type="ECO:0000256" key="14">
    <source>
        <dbReference type="ARBA" id="ARBA00023053"/>
    </source>
</evidence>
<evidence type="ECO:0000259" key="22">
    <source>
        <dbReference type="SMART" id="SM00278"/>
    </source>
</evidence>
<keyword evidence="8" id="KW-0808">Transferase</keyword>
<evidence type="ECO:0000256" key="21">
    <source>
        <dbReference type="ARBA" id="ARBA00049244"/>
    </source>
</evidence>
<dbReference type="EC" id="2.7.7.7" evidence="3"/>
<dbReference type="InterPro" id="IPR029398">
    <property type="entry name" value="PolB_thumb"/>
</dbReference>
<feature type="domain" description="Helix-hairpin-helix DNA-binding motif class 1" evidence="22">
    <location>
        <begin position="91"/>
        <end position="110"/>
    </location>
</feature>
<feature type="domain" description="Helix-hairpin-helix DNA-binding motif class 1" evidence="22">
    <location>
        <begin position="51"/>
        <end position="70"/>
    </location>
</feature>
<evidence type="ECO:0000256" key="8">
    <source>
        <dbReference type="ARBA" id="ARBA00022679"/>
    </source>
</evidence>
<dbReference type="GO" id="GO:0003677">
    <property type="term" value="F:DNA binding"/>
    <property type="evidence" value="ECO:0007669"/>
    <property type="project" value="InterPro"/>
</dbReference>
<dbReference type="Gene3D" id="1.10.150.20">
    <property type="entry name" value="5' to 3' exonuclease, C-terminal subdomain"/>
    <property type="match status" value="1"/>
</dbReference>
<dbReference type="InterPro" id="IPR004013">
    <property type="entry name" value="PHP_dom"/>
</dbReference>
<dbReference type="NCBIfam" id="NF005928">
    <property type="entry name" value="PRK07945.1"/>
    <property type="match status" value="1"/>
</dbReference>
<feature type="domain" description="DNA-directed DNA polymerase X" evidence="24">
    <location>
        <begin position="1"/>
        <end position="314"/>
    </location>
</feature>
<dbReference type="Pfam" id="PF14520">
    <property type="entry name" value="HHH_5"/>
    <property type="match status" value="1"/>
</dbReference>
<dbReference type="GO" id="GO:0140078">
    <property type="term" value="F:class I DNA-(apurinic or apyrimidinic site) endonuclease activity"/>
    <property type="evidence" value="ECO:0007669"/>
    <property type="project" value="UniProtKB-EC"/>
</dbReference>
<keyword evidence="9" id="KW-0548">Nucleotidyltransferase</keyword>
<dbReference type="PANTHER" id="PTHR36928:SF1">
    <property type="entry name" value="PHOSPHATASE YCDX-RELATED"/>
    <property type="match status" value="1"/>
</dbReference>
<dbReference type="PANTHER" id="PTHR36928">
    <property type="entry name" value="PHOSPHATASE YCDX-RELATED"/>
    <property type="match status" value="1"/>
</dbReference>
<dbReference type="SMART" id="SM00483">
    <property type="entry name" value="POLXc"/>
    <property type="match status" value="1"/>
</dbReference>
<evidence type="ECO:0000256" key="7">
    <source>
        <dbReference type="ARBA" id="ARBA00022634"/>
    </source>
</evidence>
<gene>
    <name evidence="25" type="ORF">LARV_03222</name>
</gene>
<dbReference type="Pfam" id="PF02811">
    <property type="entry name" value="PHP"/>
    <property type="match status" value="1"/>
</dbReference>
<dbReference type="GO" id="GO:0005829">
    <property type="term" value="C:cytosol"/>
    <property type="evidence" value="ECO:0007669"/>
    <property type="project" value="TreeGrafter"/>
</dbReference>
<keyword evidence="11" id="KW-0227">DNA damage</keyword>
<evidence type="ECO:0000259" key="23">
    <source>
        <dbReference type="SMART" id="SM00481"/>
    </source>
</evidence>
<dbReference type="Pfam" id="PF14791">
    <property type="entry name" value="DNA_pol_B_thumb"/>
    <property type="match status" value="1"/>
</dbReference>
<comment type="catalytic activity">
    <reaction evidence="19">
        <text>a 5'-end 2'-deoxyribose-2'-deoxyribonucleotide-DNA = (2E,4S)-4-hydroxypenten-2-al-5-phosphate + a 5'-end 5'-phospho-2'-deoxyribonucleoside-DNA + H(+)</text>
        <dbReference type="Rhea" id="RHEA:76255"/>
        <dbReference type="Rhea" id="RHEA-COMP:13180"/>
        <dbReference type="Rhea" id="RHEA-COMP:18657"/>
        <dbReference type="ChEBI" id="CHEBI:15378"/>
        <dbReference type="ChEBI" id="CHEBI:136412"/>
        <dbReference type="ChEBI" id="CHEBI:195194"/>
        <dbReference type="ChEBI" id="CHEBI:195195"/>
    </reaction>
</comment>
<dbReference type="InterPro" id="IPR043519">
    <property type="entry name" value="NT_sf"/>
</dbReference>
<dbReference type="SUPFAM" id="SSF158702">
    <property type="entry name" value="Sec63 N-terminal domain-like"/>
    <property type="match status" value="1"/>
</dbReference>
<protein>
    <recommendedName>
        <fullName evidence="5">DNA polymerase beta</fullName>
        <ecNumber evidence="3">2.7.7.7</ecNumber>
        <ecNumber evidence="4">4.2.99.18</ecNumber>
    </recommendedName>
    <alternativeName>
        <fullName evidence="16">5'-deoxyribose-phosphate lyase</fullName>
    </alternativeName>
    <alternativeName>
        <fullName evidence="17">AP lyase</fullName>
    </alternativeName>
</protein>
<dbReference type="GO" id="GO:0008270">
    <property type="term" value="F:zinc ion binding"/>
    <property type="evidence" value="ECO:0007669"/>
    <property type="project" value="TreeGrafter"/>
</dbReference>
<feature type="domain" description="Polymerase/histidinol phosphatase N-terminal" evidence="23">
    <location>
        <begin position="338"/>
        <end position="418"/>
    </location>
</feature>
<dbReference type="FunFam" id="3.20.20.140:FF:000047">
    <property type="entry name" value="PHP domain-containing protein"/>
    <property type="match status" value="1"/>
</dbReference>
<dbReference type="InterPro" id="IPR027421">
    <property type="entry name" value="DNA_pol_lamdba_lyase_dom_sf"/>
</dbReference>
<evidence type="ECO:0000256" key="2">
    <source>
        <dbReference type="ARBA" id="ARBA00004496"/>
    </source>
</evidence>
<dbReference type="EMBL" id="DF967972">
    <property type="protein sequence ID" value="GAP15436.1"/>
    <property type="molecule type" value="Genomic_DNA"/>
</dbReference>
<evidence type="ECO:0000256" key="17">
    <source>
        <dbReference type="ARBA" id="ARBA00035726"/>
    </source>
</evidence>
<dbReference type="InterPro" id="IPR003141">
    <property type="entry name" value="Pol/His_phosphatase_N"/>
</dbReference>
<dbReference type="AlphaFoldDB" id="A0A0S7BC42"/>
<keyword evidence="10" id="KW-0235">DNA replication</keyword>
<comment type="function">
    <text evidence="20">Repair polymerase that plays a key role in base-excision repair. During this process, the damaged base is excised by specific DNA glycosylases, the DNA backbone is nicked at the abasic site by an apurinic/apyrimidic (AP) endonuclease, and POLB removes 5'-deoxyribose-phosphate from the preincised AP site acting as a 5'-deoxyribose-phosphate lyase (5'-dRP lyase); through its DNA polymerase activity, it adds one nucleotide to the 3' end of the arising single-nucleotide gap. Conducts 'gap-filling' DNA synthesis in a stepwise distributive fashion rather than in a processive fashion as for other DNA polymerases. It is also able to cleave sugar-phosphate bonds 3' to an intact AP site, acting as an AP lyase.</text>
</comment>
<comment type="subcellular location">
    <subcellularLocation>
        <location evidence="2">Cytoplasm</location>
    </subcellularLocation>
</comment>
<evidence type="ECO:0000313" key="26">
    <source>
        <dbReference type="Proteomes" id="UP000055060"/>
    </source>
</evidence>
<dbReference type="Gene3D" id="3.30.460.10">
    <property type="entry name" value="Beta Polymerase, domain 2"/>
    <property type="match status" value="1"/>
</dbReference>
<dbReference type="EC" id="4.2.99.18" evidence="4"/>
<dbReference type="SUPFAM" id="SSF81301">
    <property type="entry name" value="Nucleotidyltransferase"/>
    <property type="match status" value="1"/>
</dbReference>
<dbReference type="InterPro" id="IPR047967">
    <property type="entry name" value="PolX_PHP"/>
</dbReference>
<dbReference type="InterPro" id="IPR002054">
    <property type="entry name" value="DNA-dir_DNA_pol_X"/>
</dbReference>
<evidence type="ECO:0000256" key="20">
    <source>
        <dbReference type="ARBA" id="ARBA00045548"/>
    </source>
</evidence>
<dbReference type="PIRSF" id="PIRSF005047">
    <property type="entry name" value="UCP005047_YshC"/>
    <property type="match status" value="1"/>
</dbReference>